<dbReference type="Pfam" id="PF04248">
    <property type="entry name" value="NTP_transf_9"/>
    <property type="match status" value="2"/>
</dbReference>
<gene>
    <name evidence="2" type="ORF">CU103_09195</name>
</gene>
<feature type="domain" description="DUF427" evidence="1">
    <location>
        <begin position="154"/>
        <end position="246"/>
    </location>
</feature>
<dbReference type="AlphaFoldDB" id="A0A2P7BGF3"/>
<dbReference type="Gene3D" id="2.170.150.40">
    <property type="entry name" value="Domain of unknown function (DUF427)"/>
    <property type="match status" value="2"/>
</dbReference>
<evidence type="ECO:0000313" key="2">
    <source>
        <dbReference type="EMBL" id="PSH65509.1"/>
    </source>
</evidence>
<dbReference type="RefSeq" id="WP_106663924.1">
    <property type="nucleotide sequence ID" value="NZ_PGGM01000003.1"/>
</dbReference>
<evidence type="ECO:0000313" key="3">
    <source>
        <dbReference type="Proteomes" id="UP000241764"/>
    </source>
</evidence>
<dbReference type="PANTHER" id="PTHR34310">
    <property type="entry name" value="DUF427 DOMAIN PROTEIN (AFU_ORTHOLOGUE AFUA_3G02220)"/>
    <property type="match status" value="1"/>
</dbReference>
<accession>A0A2P7BGF3</accession>
<dbReference type="Proteomes" id="UP000241764">
    <property type="component" value="Unassembled WGS sequence"/>
</dbReference>
<dbReference type="PANTHER" id="PTHR34310:SF9">
    <property type="entry name" value="BLR5716 PROTEIN"/>
    <property type="match status" value="1"/>
</dbReference>
<dbReference type="OrthoDB" id="9815163at2"/>
<keyword evidence="3" id="KW-1185">Reference proteome</keyword>
<reference evidence="3" key="1">
    <citation type="submission" date="2017-11" db="EMBL/GenBank/DDBJ databases">
        <authorList>
            <person name="Kuznetsova I."/>
            <person name="Sazanova A."/>
            <person name="Chirak E."/>
            <person name="Safronova V."/>
            <person name="Willems A."/>
        </authorList>
    </citation>
    <scope>NUCLEOTIDE SEQUENCE [LARGE SCALE GENOMIC DNA]</scope>
    <source>
        <strain evidence="3">CCBAU 03422</strain>
    </source>
</reference>
<dbReference type="EMBL" id="PGGM01000003">
    <property type="protein sequence ID" value="PSH65509.1"/>
    <property type="molecule type" value="Genomic_DNA"/>
</dbReference>
<protein>
    <recommendedName>
        <fullName evidence="1">DUF427 domain-containing protein</fullName>
    </recommendedName>
</protein>
<feature type="domain" description="DUF427" evidence="1">
    <location>
        <begin position="29"/>
        <end position="121"/>
    </location>
</feature>
<name>A0A2P7BGF3_9HYPH</name>
<comment type="caution">
    <text evidence="2">The sequence shown here is derived from an EMBL/GenBank/DDBJ whole genome shotgun (WGS) entry which is preliminary data.</text>
</comment>
<organism evidence="2 3">
    <name type="scientific">Phyllobacterium sophorae</name>
    <dbReference type="NCBI Taxonomy" id="1520277"/>
    <lineage>
        <taxon>Bacteria</taxon>
        <taxon>Pseudomonadati</taxon>
        <taxon>Pseudomonadota</taxon>
        <taxon>Alphaproteobacteria</taxon>
        <taxon>Hyphomicrobiales</taxon>
        <taxon>Phyllobacteriaceae</taxon>
        <taxon>Phyllobacterium</taxon>
    </lineage>
</organism>
<sequence>MTTDPSPKLQPREPLTPQLVNVLHSPKRIRVEFAGKTIADSRDVLVLRSNQFLPTYFFPADAVKQSLLKASGYKKQHVAGGETRSWDLDTGERFSEGAAWSFVTPPNETFAPLVGRVAFDWKSVDHWFEEDEEVFVHPRDPYARIDALHSSSHVQVWLESELIADSRRPVLLFETHLPTRFYLPASDVRLDRLVPSELTTRCPYKGVASYWSAPLRDGSVRENVAWSYKDPIPEIPKIKGLIAFYPQAVDRIHLDGTPVSWPATSSPN</sequence>
<evidence type="ECO:0000259" key="1">
    <source>
        <dbReference type="Pfam" id="PF04248"/>
    </source>
</evidence>
<dbReference type="InterPro" id="IPR007361">
    <property type="entry name" value="DUF427"/>
</dbReference>
<proteinExistence type="predicted"/>
<dbReference type="InterPro" id="IPR038694">
    <property type="entry name" value="DUF427_sf"/>
</dbReference>